<dbReference type="PANTHER" id="PTHR30201">
    <property type="entry name" value="TRIPHOSPHORIBOSYL-DEPHOSPHO-COA SYNTHASE"/>
    <property type="match status" value="1"/>
</dbReference>
<comment type="function">
    <text evidence="5">Involved in the formation of 2-(5''-phosphoribosyl)-3'-dephosphocoenzyme-A, the prosthetic group of the acyl-carrier protein of the malonate decarboxylase.</text>
</comment>
<dbReference type="GO" id="GO:0005524">
    <property type="term" value="F:ATP binding"/>
    <property type="evidence" value="ECO:0007669"/>
    <property type="project" value="UniProtKB-KW"/>
</dbReference>
<dbReference type="EC" id="2.4.2.52" evidence="5"/>
<evidence type="ECO:0000256" key="2">
    <source>
        <dbReference type="ARBA" id="ARBA00022679"/>
    </source>
</evidence>
<name>A0A952KD68_9PROT</name>
<protein>
    <recommendedName>
        <fullName evidence="5">Probable 2-(5''-triphosphoribosyl)-3'-dephosphocoenzyme-A synthase</fullName>
        <shortName evidence="5">2-(5''-triphosphoribosyl)-3'-dephospho-CoA synthase</shortName>
        <ecNumber evidence="5">2.4.2.52</ecNumber>
    </recommendedName>
</protein>
<organism evidence="7 8">
    <name type="scientific">Inquilinus limosus</name>
    <dbReference type="NCBI Taxonomy" id="171674"/>
    <lineage>
        <taxon>Bacteria</taxon>
        <taxon>Pseudomonadati</taxon>
        <taxon>Pseudomonadota</taxon>
        <taxon>Alphaproteobacteria</taxon>
        <taxon>Rhodospirillales</taxon>
        <taxon>Rhodospirillaceae</taxon>
        <taxon>Inquilinus</taxon>
    </lineage>
</organism>
<dbReference type="PANTHER" id="PTHR30201:SF2">
    <property type="entry name" value="2-(5''-TRIPHOSPHORIBOSYL)-3'-DEPHOSPHOCOENZYME-A SYNTHASE"/>
    <property type="match status" value="1"/>
</dbReference>
<comment type="similarity">
    <text evidence="5">Belongs to the CitG/MdcB family.</text>
</comment>
<evidence type="ECO:0000256" key="6">
    <source>
        <dbReference type="SAM" id="MobiDB-lite"/>
    </source>
</evidence>
<keyword evidence="7" id="KW-0328">Glycosyltransferase</keyword>
<dbReference type="GO" id="GO:0046917">
    <property type="term" value="F:triphosphoribosyl-dephospho-CoA synthase activity"/>
    <property type="evidence" value="ECO:0007669"/>
    <property type="project" value="UniProtKB-UniRule"/>
</dbReference>
<evidence type="ECO:0000313" key="7">
    <source>
        <dbReference type="EMBL" id="MBW8723995.1"/>
    </source>
</evidence>
<comment type="caution">
    <text evidence="7">The sequence shown here is derived from an EMBL/GenBank/DDBJ whole genome shotgun (WGS) entry which is preliminary data.</text>
</comment>
<evidence type="ECO:0000256" key="1">
    <source>
        <dbReference type="ARBA" id="ARBA00001210"/>
    </source>
</evidence>
<evidence type="ECO:0000256" key="4">
    <source>
        <dbReference type="ARBA" id="ARBA00022840"/>
    </source>
</evidence>
<gene>
    <name evidence="5" type="primary">mdcB</name>
    <name evidence="7" type="ORF">JF625_02385</name>
</gene>
<dbReference type="InterPro" id="IPR002736">
    <property type="entry name" value="CitG"/>
</dbReference>
<keyword evidence="2 5" id="KW-0808">Transferase</keyword>
<dbReference type="AlphaFoldDB" id="A0A952KD68"/>
<keyword evidence="4 5" id="KW-0067">ATP-binding</keyword>
<dbReference type="NCBIfam" id="NF002315">
    <property type="entry name" value="PRK01237.1"/>
    <property type="match status" value="1"/>
</dbReference>
<dbReference type="HAMAP" id="MF_01883">
    <property type="entry name" value="MdcB"/>
    <property type="match status" value="1"/>
</dbReference>
<evidence type="ECO:0000313" key="8">
    <source>
        <dbReference type="Proteomes" id="UP000700706"/>
    </source>
</evidence>
<reference evidence="7" key="1">
    <citation type="submission" date="2020-06" db="EMBL/GenBank/DDBJ databases">
        <title>Stable isotope informed genome-resolved metagenomics uncovers potential trophic interactions in rhizosphere soil.</title>
        <authorList>
            <person name="Starr E.P."/>
            <person name="Shi S."/>
            <person name="Blazewicz S.J."/>
            <person name="Koch B.J."/>
            <person name="Probst A.J."/>
            <person name="Hungate B.A."/>
            <person name="Pett-Ridge J."/>
            <person name="Firestone M.K."/>
            <person name="Banfield J.F."/>
        </authorList>
    </citation>
    <scope>NUCLEOTIDE SEQUENCE</scope>
    <source>
        <strain evidence="7">YM_69_17</strain>
    </source>
</reference>
<dbReference type="Pfam" id="PF01874">
    <property type="entry name" value="CitG"/>
    <property type="match status" value="1"/>
</dbReference>
<dbReference type="InterPro" id="IPR017555">
    <property type="entry name" value="TriPribosyl-deP-CoA_syn"/>
</dbReference>
<evidence type="ECO:0000256" key="5">
    <source>
        <dbReference type="HAMAP-Rule" id="MF_01883"/>
    </source>
</evidence>
<dbReference type="NCBIfam" id="TIGR03132">
    <property type="entry name" value="malonate_mdcB"/>
    <property type="match status" value="1"/>
</dbReference>
<dbReference type="Gene3D" id="1.10.4200.10">
    <property type="entry name" value="Triphosphoribosyl-dephospho-CoA protein"/>
    <property type="match status" value="1"/>
</dbReference>
<keyword evidence="3 5" id="KW-0547">Nucleotide-binding</keyword>
<dbReference type="GO" id="GO:0016757">
    <property type="term" value="F:glycosyltransferase activity"/>
    <property type="evidence" value="ECO:0007669"/>
    <property type="project" value="UniProtKB-KW"/>
</dbReference>
<evidence type="ECO:0000256" key="3">
    <source>
        <dbReference type="ARBA" id="ARBA00022741"/>
    </source>
</evidence>
<comment type="catalytic activity">
    <reaction evidence="1 5">
        <text>3'-dephospho-CoA + ATP = 2'-(5''-triphospho-alpha-D-ribosyl)-3'-dephospho-CoA + adenine</text>
        <dbReference type="Rhea" id="RHEA:15117"/>
        <dbReference type="ChEBI" id="CHEBI:16708"/>
        <dbReference type="ChEBI" id="CHEBI:30616"/>
        <dbReference type="ChEBI" id="CHEBI:57328"/>
        <dbReference type="ChEBI" id="CHEBI:61378"/>
        <dbReference type="EC" id="2.4.2.52"/>
    </reaction>
</comment>
<dbReference type="Proteomes" id="UP000700706">
    <property type="component" value="Unassembled WGS sequence"/>
</dbReference>
<dbReference type="EMBL" id="JAEKLZ010000065">
    <property type="protein sequence ID" value="MBW8723995.1"/>
    <property type="molecule type" value="Genomic_DNA"/>
</dbReference>
<sequence>MGKIDTRTSPSFSPPSPRGRGLGGGGSLGPSWPGLLEAGADGKSDNFAIRARTRADPSPCPPPARGGGTRKESAQYLPVVLSPDTLADLAAWALVEEAELTPKPGLVDRRGSGAHRDLDLETLRRSARALRPAFRAMAEAAQGRQPAQSLREELAAIGRAGEVHMMAATGGSNAHRGAIWALGLLLAGTVIAGPAGPRRIAATAAAIAQWPDRFAPQHASNGERARQEHGAGGARGEAWDGFPHVVAIALPVLQASRAAGATETEARLDALLAVMASLDDTCLLHRGGRPALDAAQAGARAVLAAGGTATPAGRAALQALDADLLARWVSPGGSADLLAAALFLDRIDRSFAPWNA</sequence>
<proteinExistence type="inferred from homology"/>
<dbReference type="GO" id="GO:0051191">
    <property type="term" value="P:prosthetic group biosynthetic process"/>
    <property type="evidence" value="ECO:0007669"/>
    <property type="project" value="TreeGrafter"/>
</dbReference>
<accession>A0A952KD68</accession>
<feature type="region of interest" description="Disordered" evidence="6">
    <location>
        <begin position="1"/>
        <end position="72"/>
    </location>
</feature>